<dbReference type="Gene3D" id="1.10.472.80">
    <property type="entry name" value="Ypt/Rab-GAP domain of gyp1p, domain 3"/>
    <property type="match status" value="1"/>
</dbReference>
<proteinExistence type="predicted"/>
<dbReference type="InterPro" id="IPR035969">
    <property type="entry name" value="Rab-GAP_TBC_sf"/>
</dbReference>
<gene>
    <name evidence="2" type="ORF">PCOR1329_LOCUS43420</name>
</gene>
<feature type="non-terminal residue" evidence="2">
    <location>
        <position position="1"/>
    </location>
</feature>
<keyword evidence="3" id="KW-1185">Reference proteome</keyword>
<evidence type="ECO:0000313" key="3">
    <source>
        <dbReference type="Proteomes" id="UP001189429"/>
    </source>
</evidence>
<feature type="non-terminal residue" evidence="2">
    <location>
        <position position="277"/>
    </location>
</feature>
<dbReference type="SUPFAM" id="SSF81606">
    <property type="entry name" value="PP2C-like"/>
    <property type="match status" value="1"/>
</dbReference>
<dbReference type="PANTHER" id="PTHR47219:SF9">
    <property type="entry name" value="GTPASE ACTIVATING PROTEIN AND CENTROSOME-ASSOCIATED, ISOFORM B"/>
    <property type="match status" value="1"/>
</dbReference>
<dbReference type="InterPro" id="IPR036457">
    <property type="entry name" value="PPM-type-like_dom_sf"/>
</dbReference>
<protein>
    <recommendedName>
        <fullName evidence="1">Rab-GAP TBC domain-containing protein</fullName>
    </recommendedName>
</protein>
<dbReference type="PANTHER" id="PTHR47219">
    <property type="entry name" value="RAB GTPASE-ACTIVATING PROTEIN 1-LIKE"/>
    <property type="match status" value="1"/>
</dbReference>
<comment type="caution">
    <text evidence="2">The sequence shown here is derived from an EMBL/GenBank/DDBJ whole genome shotgun (WGS) entry which is preliminary data.</text>
</comment>
<name>A0ABN9TY32_9DINO</name>
<evidence type="ECO:0000313" key="2">
    <source>
        <dbReference type="EMBL" id="CAK0851232.1"/>
    </source>
</evidence>
<dbReference type="Pfam" id="PF23436">
    <property type="entry name" value="RabGap-TBC_2"/>
    <property type="match status" value="1"/>
</dbReference>
<dbReference type="InterPro" id="IPR000195">
    <property type="entry name" value="Rab-GAP-TBC_dom"/>
</dbReference>
<dbReference type="SUPFAM" id="SSF47923">
    <property type="entry name" value="Ypt/Rab-GAP domain of gyp1p"/>
    <property type="match status" value="2"/>
</dbReference>
<reference evidence="2" key="1">
    <citation type="submission" date="2023-10" db="EMBL/GenBank/DDBJ databases">
        <authorList>
            <person name="Chen Y."/>
            <person name="Shah S."/>
            <person name="Dougan E. K."/>
            <person name="Thang M."/>
            <person name="Chan C."/>
        </authorList>
    </citation>
    <scope>NUCLEOTIDE SEQUENCE [LARGE SCALE GENOMIC DNA]</scope>
</reference>
<dbReference type="Proteomes" id="UP001189429">
    <property type="component" value="Unassembled WGS sequence"/>
</dbReference>
<sequence>VANLGDSGFIHFRRSSWGAMEIAERSREQEHSFNCPYQFCRVPEELARRLVYRDTAANCSEYELALQPGDLLLMYTDGSAIRNDLERTFADLRMVAPRKPQIFRILQQYAVCWGMNYVAATMALKFPDREDLARRRFAEAMLQFSGFWSDGFPLLSFGVHLFSQLAERHLHDLWTHLVCSGVEPLSYLPNGWLSLFGKWLPLPAVMEAMDLVLECGIRGVLAVTLATFQIQQNRLMSANGMEDLLELINQDIRRPRRWHQHQFPMGRVASVKKLATL</sequence>
<dbReference type="InterPro" id="IPR050302">
    <property type="entry name" value="Rab_GAP_TBC_domain"/>
</dbReference>
<evidence type="ECO:0000259" key="1">
    <source>
        <dbReference type="Pfam" id="PF23436"/>
    </source>
</evidence>
<organism evidence="2 3">
    <name type="scientific">Prorocentrum cordatum</name>
    <dbReference type="NCBI Taxonomy" id="2364126"/>
    <lineage>
        <taxon>Eukaryota</taxon>
        <taxon>Sar</taxon>
        <taxon>Alveolata</taxon>
        <taxon>Dinophyceae</taxon>
        <taxon>Prorocentrales</taxon>
        <taxon>Prorocentraceae</taxon>
        <taxon>Prorocentrum</taxon>
    </lineage>
</organism>
<accession>A0ABN9TY32</accession>
<feature type="domain" description="Rab-GAP TBC" evidence="1">
    <location>
        <begin position="113"/>
        <end position="252"/>
    </location>
</feature>
<dbReference type="EMBL" id="CAUYUJ010015218">
    <property type="protein sequence ID" value="CAK0851232.1"/>
    <property type="molecule type" value="Genomic_DNA"/>
</dbReference>